<dbReference type="OrthoDB" id="9809147at2"/>
<dbReference type="STRING" id="592028.GCWU000321_00841"/>
<dbReference type="eggNOG" id="COG1139">
    <property type="taxonomic scope" value="Bacteria"/>
</dbReference>
<evidence type="ECO:0000313" key="3">
    <source>
        <dbReference type="Proteomes" id="UP000004736"/>
    </source>
</evidence>
<dbReference type="Pfam" id="PF02589">
    <property type="entry name" value="LUD_dom"/>
    <property type="match status" value="1"/>
</dbReference>
<dbReference type="EMBL" id="ACIM02000001">
    <property type="protein sequence ID" value="EEW96872.1"/>
    <property type="molecule type" value="Genomic_DNA"/>
</dbReference>
<dbReference type="GeneID" id="78277541"/>
<dbReference type="Proteomes" id="UP000004736">
    <property type="component" value="Unassembled WGS sequence"/>
</dbReference>
<evidence type="ECO:0000313" key="2">
    <source>
        <dbReference type="EMBL" id="EEW96872.1"/>
    </source>
</evidence>
<organism evidence="2 3">
    <name type="scientific">Dialister invisus DSM 15470</name>
    <dbReference type="NCBI Taxonomy" id="592028"/>
    <lineage>
        <taxon>Bacteria</taxon>
        <taxon>Bacillati</taxon>
        <taxon>Bacillota</taxon>
        <taxon>Negativicutes</taxon>
        <taxon>Veillonellales</taxon>
        <taxon>Veillonellaceae</taxon>
        <taxon>Dialister</taxon>
    </lineage>
</organism>
<dbReference type="PANTHER" id="PTHR36179">
    <property type="entry name" value="LUD_DOM DOMAIN-CONTAINING PROTEIN"/>
    <property type="match status" value="1"/>
</dbReference>
<evidence type="ECO:0000259" key="1">
    <source>
        <dbReference type="Pfam" id="PF02589"/>
    </source>
</evidence>
<reference evidence="2" key="1">
    <citation type="submission" date="2009-09" db="EMBL/GenBank/DDBJ databases">
        <authorList>
            <person name="Weinstock G."/>
            <person name="Sodergren E."/>
            <person name="Clifton S."/>
            <person name="Fulton L."/>
            <person name="Fulton B."/>
            <person name="Courtney L."/>
            <person name="Fronick C."/>
            <person name="Harrison M."/>
            <person name="Strong C."/>
            <person name="Farmer C."/>
            <person name="Delahaunty K."/>
            <person name="Markovic C."/>
            <person name="Hall O."/>
            <person name="Minx P."/>
            <person name="Tomlinson C."/>
            <person name="Mitreva M."/>
            <person name="Nelson J."/>
            <person name="Hou S."/>
            <person name="Wollam A."/>
            <person name="Pepin K.H."/>
            <person name="Johnson M."/>
            <person name="Bhonagiri V."/>
            <person name="Nash W.E."/>
            <person name="Warren W."/>
            <person name="Chinwalla A."/>
            <person name="Mardis E.R."/>
            <person name="Wilson R.K."/>
        </authorList>
    </citation>
    <scope>NUCLEOTIDE SEQUENCE [LARGE SCALE GENOMIC DNA]</scope>
    <source>
        <strain evidence="2">DSM 15470</strain>
    </source>
</reference>
<dbReference type="InterPro" id="IPR003741">
    <property type="entry name" value="LUD_dom"/>
</dbReference>
<proteinExistence type="predicted"/>
<dbReference type="HOGENOM" id="CLU_107893_1_0_9"/>
<protein>
    <recommendedName>
        <fullName evidence="1">LUD domain-containing protein</fullName>
    </recommendedName>
</protein>
<gene>
    <name evidence="2" type="ORF">GCWU000321_00841</name>
</gene>
<feature type="domain" description="LUD" evidence="1">
    <location>
        <begin position="5"/>
        <end position="204"/>
    </location>
</feature>
<sequence length="210" mass="24012">MDLDKICRAFKRNRFDCTIFETAEEAAAYLSQEIHGKTVGMGDSMTLESMKMYERLSENNEVYDVQHIENKDYTSKERMEQFLSMARKCLMTDVFLTSANAAAETGELVNIDGTGNRISGSLFGHRKVYFVIGVNKICPTLDDAIFRARNVAAPKNVERHHYKNGCSFFNYKKCCDCSAPDRICNALVIYYKKMRNMDMEVVIINEELGL</sequence>
<dbReference type="RefSeq" id="WP_007069805.1">
    <property type="nucleotide sequence ID" value="NZ_GG698602.1"/>
</dbReference>
<name>C9LMT6_9FIRM</name>
<dbReference type="PANTHER" id="PTHR36179:SF2">
    <property type="entry name" value="LUD DOMAIN-CONTAINING PROTEIN"/>
    <property type="match status" value="1"/>
</dbReference>
<keyword evidence="3" id="KW-1185">Reference proteome</keyword>
<comment type="caution">
    <text evidence="2">The sequence shown here is derived from an EMBL/GenBank/DDBJ whole genome shotgun (WGS) entry which is preliminary data.</text>
</comment>
<accession>C9LMT6</accession>
<dbReference type="AlphaFoldDB" id="C9LMT6"/>